<reference evidence="3" key="1">
    <citation type="submission" date="2025-08" db="UniProtKB">
        <authorList>
            <consortium name="RefSeq"/>
        </authorList>
    </citation>
    <scope>IDENTIFICATION</scope>
    <source>
        <tissue evidence="3">Silk gland</tissue>
    </source>
</reference>
<keyword evidence="2" id="KW-1185">Reference proteome</keyword>
<evidence type="ECO:0000313" key="2">
    <source>
        <dbReference type="Proteomes" id="UP000504629"/>
    </source>
</evidence>
<proteinExistence type="predicted"/>
<keyword evidence="1" id="KW-0812">Transmembrane</keyword>
<feature type="transmembrane region" description="Helical" evidence="1">
    <location>
        <begin position="6"/>
        <end position="24"/>
    </location>
</feature>
<dbReference type="OrthoDB" id="8190180at2759"/>
<dbReference type="KEGG" id="bman:114245702"/>
<gene>
    <name evidence="3" type="primary">LOC114245702</name>
</gene>
<dbReference type="GeneID" id="114245702"/>
<dbReference type="Proteomes" id="UP000504629">
    <property type="component" value="Unplaced"/>
</dbReference>
<keyword evidence="1" id="KW-1133">Transmembrane helix</keyword>
<dbReference type="CTD" id="3346202"/>
<organism evidence="2 3">
    <name type="scientific">Bombyx mandarina</name>
    <name type="common">Wild silk moth</name>
    <name type="synonym">Wild silkworm</name>
    <dbReference type="NCBI Taxonomy" id="7092"/>
    <lineage>
        <taxon>Eukaryota</taxon>
        <taxon>Metazoa</taxon>
        <taxon>Ecdysozoa</taxon>
        <taxon>Arthropoda</taxon>
        <taxon>Hexapoda</taxon>
        <taxon>Insecta</taxon>
        <taxon>Pterygota</taxon>
        <taxon>Neoptera</taxon>
        <taxon>Endopterygota</taxon>
        <taxon>Lepidoptera</taxon>
        <taxon>Glossata</taxon>
        <taxon>Ditrysia</taxon>
        <taxon>Bombycoidea</taxon>
        <taxon>Bombycidae</taxon>
        <taxon>Bombycinae</taxon>
        <taxon>Bombyx</taxon>
    </lineage>
</organism>
<dbReference type="AlphaFoldDB" id="A0A6J2K0A2"/>
<keyword evidence="1" id="KW-0472">Membrane</keyword>
<name>A0A6J2K0A2_BOMMA</name>
<accession>A0A6J2K0A2</accession>
<sequence length="70" mass="7939">MRADLIYFMFLMIILTLATIEATYRKPPFNGSIFGKRNNVENDSSGRAIAALCEITTETCQAWYQALESQ</sequence>
<evidence type="ECO:0000313" key="3">
    <source>
        <dbReference type="RefSeq" id="XP_028033769.1"/>
    </source>
</evidence>
<evidence type="ECO:0000256" key="1">
    <source>
        <dbReference type="SAM" id="Phobius"/>
    </source>
</evidence>
<protein>
    <submittedName>
        <fullName evidence="3">Neuropeptide SIFamide-like</fullName>
    </submittedName>
</protein>
<dbReference type="RefSeq" id="XP_028033769.1">
    <property type="nucleotide sequence ID" value="XM_028177968.1"/>
</dbReference>